<dbReference type="SUPFAM" id="SSF54637">
    <property type="entry name" value="Thioesterase/thiol ester dehydrase-isomerase"/>
    <property type="match status" value="1"/>
</dbReference>
<protein>
    <submittedName>
        <fullName evidence="4">Capsule polysaccharide biosynthesis protein</fullName>
    </submittedName>
</protein>
<dbReference type="EMBL" id="JANBVO010000054">
    <property type="protein sequence ID" value="KAJ9133010.1"/>
    <property type="molecule type" value="Genomic_DNA"/>
</dbReference>
<comment type="similarity">
    <text evidence="1">Belongs to the lcsJ thioesterase family.</text>
</comment>
<organism evidence="4 5">
    <name type="scientific">Pleurostoma richardsiae</name>
    <dbReference type="NCBI Taxonomy" id="41990"/>
    <lineage>
        <taxon>Eukaryota</taxon>
        <taxon>Fungi</taxon>
        <taxon>Dikarya</taxon>
        <taxon>Ascomycota</taxon>
        <taxon>Pezizomycotina</taxon>
        <taxon>Sordariomycetes</taxon>
        <taxon>Sordariomycetidae</taxon>
        <taxon>Calosphaeriales</taxon>
        <taxon>Pleurostomataceae</taxon>
        <taxon>Pleurostoma</taxon>
    </lineage>
</organism>
<evidence type="ECO:0000256" key="1">
    <source>
        <dbReference type="ARBA" id="ARBA00038476"/>
    </source>
</evidence>
<name>A0AA38R1Y0_9PEZI</name>
<feature type="transmembrane region" description="Helical" evidence="3">
    <location>
        <begin position="42"/>
        <end position="62"/>
    </location>
</feature>
<keyword evidence="3" id="KW-0472">Membrane</keyword>
<dbReference type="PANTHER" id="PTHR12475">
    <property type="match status" value="1"/>
</dbReference>
<dbReference type="Pfam" id="PF13279">
    <property type="entry name" value="4HBT_2"/>
    <property type="match status" value="1"/>
</dbReference>
<feature type="region of interest" description="Disordered" evidence="2">
    <location>
        <begin position="212"/>
        <end position="240"/>
    </location>
</feature>
<gene>
    <name evidence="4" type="ORF">NKR23_g11073</name>
</gene>
<evidence type="ECO:0000313" key="5">
    <source>
        <dbReference type="Proteomes" id="UP001174694"/>
    </source>
</evidence>
<keyword evidence="5" id="KW-1185">Reference proteome</keyword>
<dbReference type="InterPro" id="IPR051490">
    <property type="entry name" value="THEM6_lcsJ_thioesterase"/>
</dbReference>
<comment type="caution">
    <text evidence="4">The sequence shown here is derived from an EMBL/GenBank/DDBJ whole genome shotgun (WGS) entry which is preliminary data.</text>
</comment>
<dbReference type="AlphaFoldDB" id="A0AA38R1Y0"/>
<reference evidence="4" key="1">
    <citation type="submission" date="2022-07" db="EMBL/GenBank/DDBJ databases">
        <title>Fungi with potential for degradation of polypropylene.</title>
        <authorList>
            <person name="Gostincar C."/>
        </authorList>
    </citation>
    <scope>NUCLEOTIDE SEQUENCE</scope>
    <source>
        <strain evidence="4">EXF-13308</strain>
    </source>
</reference>
<accession>A0AA38R1Y0</accession>
<proteinExistence type="inferred from homology"/>
<dbReference type="Proteomes" id="UP001174694">
    <property type="component" value="Unassembled WGS sequence"/>
</dbReference>
<keyword evidence="3" id="KW-0812">Transmembrane</keyword>
<keyword evidence="3" id="KW-1133">Transmembrane helix</keyword>
<evidence type="ECO:0000256" key="3">
    <source>
        <dbReference type="SAM" id="Phobius"/>
    </source>
</evidence>
<dbReference type="PANTHER" id="PTHR12475:SF4">
    <property type="entry name" value="PROTEIN THEM6"/>
    <property type="match status" value="1"/>
</dbReference>
<dbReference type="InterPro" id="IPR029069">
    <property type="entry name" value="HotDog_dom_sf"/>
</dbReference>
<sequence length="365" mass="40816">MSTYILGAINDSRGRTGRYGPAEDGPLPGLPSLQIKGGFPSTVLSVHAIWITLVVLFVAFNLKNLPFMWHLRIVNGFRFVCRSQRPKVPLRPSHIFQPIITTSSAQLMEIDFNIHKTNSSYFSDADIARTHLVCTLFSQGIEQMRGGSSAYTGSANPVFGLALGGVSCNFRREVRPFEQFEMWSRILAWDEKWVYIVTHFVRKDSAKPKAYTLYPQQGQQRKAEEQLGSTSERPAFTSDEKPGFKVEKDLFATTLSKCVFKSGRKTVSPDHMLRIAGLLPAEDLSSTHDEDERLRVAEEVQNVEAQRQRGLKIAAQLETQKQQQALEEEFNASEEVLGRHTDGSGIGGVVSTLLQLAHVKSSQFL</sequence>
<dbReference type="CDD" id="cd00586">
    <property type="entry name" value="4HBT"/>
    <property type="match status" value="1"/>
</dbReference>
<evidence type="ECO:0000256" key="2">
    <source>
        <dbReference type="SAM" id="MobiDB-lite"/>
    </source>
</evidence>
<evidence type="ECO:0000313" key="4">
    <source>
        <dbReference type="EMBL" id="KAJ9133010.1"/>
    </source>
</evidence>